<dbReference type="Pfam" id="PF00270">
    <property type="entry name" value="DEAD"/>
    <property type="match status" value="1"/>
</dbReference>
<evidence type="ECO:0000256" key="8">
    <source>
        <dbReference type="RuleBase" id="RU365068"/>
    </source>
</evidence>
<dbReference type="GO" id="GO:0005524">
    <property type="term" value="F:ATP binding"/>
    <property type="evidence" value="ECO:0007669"/>
    <property type="project" value="UniProtKB-UniRule"/>
</dbReference>
<dbReference type="PANTHER" id="PTHR24031">
    <property type="entry name" value="RNA HELICASE"/>
    <property type="match status" value="1"/>
</dbReference>
<dbReference type="InterPro" id="IPR014014">
    <property type="entry name" value="RNA_helicase_DEAD_Q_motif"/>
</dbReference>
<dbReference type="Gene3D" id="3.40.50.300">
    <property type="entry name" value="P-loop containing nucleotide triphosphate hydrolases"/>
    <property type="match status" value="1"/>
</dbReference>
<proteinExistence type="inferred from homology"/>
<keyword evidence="5 8" id="KW-0694">RNA-binding</keyword>
<dbReference type="GO" id="GO:0003723">
    <property type="term" value="F:RNA binding"/>
    <property type="evidence" value="ECO:0007669"/>
    <property type="project" value="UniProtKB-UniRule"/>
</dbReference>
<feature type="domain" description="Helicase C-terminal" evidence="10">
    <location>
        <begin position="229"/>
        <end position="420"/>
    </location>
</feature>
<dbReference type="InterPro" id="IPR025313">
    <property type="entry name" value="SPB4-like_CTE"/>
</dbReference>
<accession>A0A915LE26</accession>
<comment type="function">
    <text evidence="8">RNA helicase.</text>
</comment>
<dbReference type="PROSITE" id="PS51192">
    <property type="entry name" value="HELICASE_ATP_BIND_1"/>
    <property type="match status" value="1"/>
</dbReference>
<evidence type="ECO:0000313" key="13">
    <source>
        <dbReference type="WBParaSite" id="scaffold1067_cov296.g2371"/>
    </source>
</evidence>
<dbReference type="InterPro" id="IPR014001">
    <property type="entry name" value="Helicase_ATP-bd"/>
</dbReference>
<dbReference type="InterPro" id="IPR001650">
    <property type="entry name" value="Helicase_C-like"/>
</dbReference>
<keyword evidence="1 7" id="KW-0547">Nucleotide-binding</keyword>
<dbReference type="PROSITE" id="PS51195">
    <property type="entry name" value="Q_MOTIF"/>
    <property type="match status" value="1"/>
</dbReference>
<keyword evidence="3 7" id="KW-0347">Helicase</keyword>
<feature type="domain" description="Helicase ATP-binding" evidence="9">
    <location>
        <begin position="94"/>
        <end position="268"/>
    </location>
</feature>
<keyword evidence="4 7" id="KW-0067">ATP-binding</keyword>
<dbReference type="AlphaFoldDB" id="A0A915LE26"/>
<evidence type="ECO:0000259" key="11">
    <source>
        <dbReference type="PROSITE" id="PS51195"/>
    </source>
</evidence>
<dbReference type="SMART" id="SM00487">
    <property type="entry name" value="DEXDc"/>
    <property type="match status" value="1"/>
</dbReference>
<evidence type="ECO:0000256" key="3">
    <source>
        <dbReference type="ARBA" id="ARBA00022806"/>
    </source>
</evidence>
<protein>
    <recommendedName>
        <fullName evidence="8">ATP-dependent RNA helicase</fullName>
        <ecNumber evidence="8">3.6.4.13</ecNumber>
    </recommendedName>
</protein>
<evidence type="ECO:0000256" key="2">
    <source>
        <dbReference type="ARBA" id="ARBA00022801"/>
    </source>
</evidence>
<dbReference type="SMART" id="SM00490">
    <property type="entry name" value="HELICc"/>
    <property type="match status" value="1"/>
</dbReference>
<dbReference type="CDD" id="cd18787">
    <property type="entry name" value="SF2_C_DEAD"/>
    <property type="match status" value="1"/>
</dbReference>
<dbReference type="InterPro" id="IPR000629">
    <property type="entry name" value="RNA-helicase_DEAD-box_CS"/>
</dbReference>
<comment type="similarity">
    <text evidence="7">Belongs to the DEAD box helicase family.</text>
</comment>
<evidence type="ECO:0000256" key="5">
    <source>
        <dbReference type="ARBA" id="ARBA00022884"/>
    </source>
</evidence>
<name>A0A915LE26_MELJA</name>
<dbReference type="PROSITE" id="PS51194">
    <property type="entry name" value="HELICASE_CTER"/>
    <property type="match status" value="1"/>
</dbReference>
<keyword evidence="12" id="KW-1185">Reference proteome</keyword>
<sequence length="555" mass="62682">MRKKFRDSDDDEEIILKEPKNKALIERKRQRKQQNRSKSSIGNLIEQVTSKYDTLNSPTFIANKFSDFPLSPVTLKGLRDSNFTTPTDIQLLSLKHSIIGKDVVGAAKTGSGKTLALLIPLLECLWRNKWTKFDGLGAIVITPTRELAFQIFQVLNNIGSYHDFSAALLIGGTDVEFERERLAGISIVICTPGRLLQHMDENGYFCFDQLQMLVIDEADRILDMGFKQQIDAIIENLPKQRQTLLFSATQTKRVEDLVRVSLNDPVFVSAHEDAKNSTPDQLTQARFLTEAITHLRPGLFFTGLWGGLKQGKRMERFQRFDEITNKGAAMICTDIASRGLDFVGLDWVLQMDCPPSVDDYIHRVGRTARMNKSGEAMLMLTSNQEDVFVEMLKARQIPINKVEVEKQKLFSIQMKLANLMIPFPEVKHFAQSAFVAYARAVYFAQLKEVFNVDSINFEALAKSYGLPLTPRIRFLRKRGVNVGDSDNKKKTVADEVKLGGDTSIAEVKPEEEILARISSKKAITKTHLASKMLRRLGNSGIAKRKRFAESDEDND</sequence>
<reference evidence="13" key="1">
    <citation type="submission" date="2022-11" db="UniProtKB">
        <authorList>
            <consortium name="WormBaseParasite"/>
        </authorList>
    </citation>
    <scope>IDENTIFICATION</scope>
</reference>
<evidence type="ECO:0000259" key="10">
    <source>
        <dbReference type="PROSITE" id="PS51194"/>
    </source>
</evidence>
<feature type="short sequence motif" description="Q motif" evidence="6">
    <location>
        <begin position="63"/>
        <end position="91"/>
    </location>
</feature>
<dbReference type="WBParaSite" id="scaffold1067_cov296.g2371">
    <property type="protein sequence ID" value="scaffold1067_cov296.g2371"/>
    <property type="gene ID" value="scaffold1067_cov296.g2371"/>
</dbReference>
<evidence type="ECO:0000259" key="9">
    <source>
        <dbReference type="PROSITE" id="PS51192"/>
    </source>
</evidence>
<evidence type="ECO:0000256" key="6">
    <source>
        <dbReference type="PROSITE-ProRule" id="PRU00552"/>
    </source>
</evidence>
<evidence type="ECO:0000256" key="4">
    <source>
        <dbReference type="ARBA" id="ARBA00022840"/>
    </source>
</evidence>
<evidence type="ECO:0000313" key="12">
    <source>
        <dbReference type="Proteomes" id="UP000887561"/>
    </source>
</evidence>
<dbReference type="Pfam" id="PF13959">
    <property type="entry name" value="CTE_SPB4"/>
    <property type="match status" value="1"/>
</dbReference>
<evidence type="ECO:0000256" key="7">
    <source>
        <dbReference type="RuleBase" id="RU000492"/>
    </source>
</evidence>
<dbReference type="PROSITE" id="PS00039">
    <property type="entry name" value="DEAD_ATP_HELICASE"/>
    <property type="match status" value="1"/>
</dbReference>
<dbReference type="EC" id="3.6.4.13" evidence="8"/>
<dbReference type="InterPro" id="IPR027417">
    <property type="entry name" value="P-loop_NTPase"/>
</dbReference>
<dbReference type="InterPro" id="IPR011545">
    <property type="entry name" value="DEAD/DEAH_box_helicase_dom"/>
</dbReference>
<dbReference type="GO" id="GO:0003724">
    <property type="term" value="F:RNA helicase activity"/>
    <property type="evidence" value="ECO:0007669"/>
    <property type="project" value="UniProtKB-EC"/>
</dbReference>
<comment type="catalytic activity">
    <reaction evidence="8">
        <text>ATP + H2O = ADP + phosphate + H(+)</text>
        <dbReference type="Rhea" id="RHEA:13065"/>
        <dbReference type="ChEBI" id="CHEBI:15377"/>
        <dbReference type="ChEBI" id="CHEBI:15378"/>
        <dbReference type="ChEBI" id="CHEBI:30616"/>
        <dbReference type="ChEBI" id="CHEBI:43474"/>
        <dbReference type="ChEBI" id="CHEBI:456216"/>
        <dbReference type="EC" id="3.6.4.13"/>
    </reaction>
</comment>
<comment type="domain">
    <text evidence="8">The Q motif is unique to and characteristic of the DEAD box family of RNA helicases and controls ATP binding and hydrolysis.</text>
</comment>
<dbReference type="GO" id="GO:0016787">
    <property type="term" value="F:hydrolase activity"/>
    <property type="evidence" value="ECO:0007669"/>
    <property type="project" value="UniProtKB-KW"/>
</dbReference>
<dbReference type="GO" id="GO:0043186">
    <property type="term" value="C:P granule"/>
    <property type="evidence" value="ECO:0007669"/>
    <property type="project" value="UniProtKB-ARBA"/>
</dbReference>
<keyword evidence="2 7" id="KW-0378">Hydrolase</keyword>
<organism evidence="12 13">
    <name type="scientific">Meloidogyne javanica</name>
    <name type="common">Root-knot nematode worm</name>
    <dbReference type="NCBI Taxonomy" id="6303"/>
    <lineage>
        <taxon>Eukaryota</taxon>
        <taxon>Metazoa</taxon>
        <taxon>Ecdysozoa</taxon>
        <taxon>Nematoda</taxon>
        <taxon>Chromadorea</taxon>
        <taxon>Rhabditida</taxon>
        <taxon>Tylenchina</taxon>
        <taxon>Tylenchomorpha</taxon>
        <taxon>Tylenchoidea</taxon>
        <taxon>Meloidogynidae</taxon>
        <taxon>Meloidogyninae</taxon>
        <taxon>Meloidogyne</taxon>
        <taxon>Meloidogyne incognita group</taxon>
    </lineage>
</organism>
<dbReference type="Pfam" id="PF00271">
    <property type="entry name" value="Helicase_C"/>
    <property type="match status" value="1"/>
</dbReference>
<dbReference type="CDD" id="cd17941">
    <property type="entry name" value="DEADc_DDX10"/>
    <property type="match status" value="1"/>
</dbReference>
<evidence type="ECO:0000256" key="1">
    <source>
        <dbReference type="ARBA" id="ARBA00022741"/>
    </source>
</evidence>
<dbReference type="SUPFAM" id="SSF52540">
    <property type="entry name" value="P-loop containing nucleoside triphosphate hydrolases"/>
    <property type="match status" value="2"/>
</dbReference>
<dbReference type="Proteomes" id="UP000887561">
    <property type="component" value="Unplaced"/>
</dbReference>
<feature type="domain" description="DEAD-box RNA helicase Q" evidence="11">
    <location>
        <begin position="63"/>
        <end position="91"/>
    </location>
</feature>
<dbReference type="SMART" id="SM01178">
    <property type="entry name" value="DUF4217"/>
    <property type="match status" value="1"/>
</dbReference>